<gene>
    <name evidence="1" type="ORF">RFI_17765</name>
</gene>
<organism evidence="1 2">
    <name type="scientific">Reticulomyxa filosa</name>
    <dbReference type="NCBI Taxonomy" id="46433"/>
    <lineage>
        <taxon>Eukaryota</taxon>
        <taxon>Sar</taxon>
        <taxon>Rhizaria</taxon>
        <taxon>Retaria</taxon>
        <taxon>Foraminifera</taxon>
        <taxon>Monothalamids</taxon>
        <taxon>Reticulomyxidae</taxon>
        <taxon>Reticulomyxa</taxon>
    </lineage>
</organism>
<evidence type="ECO:0000313" key="1">
    <source>
        <dbReference type="EMBL" id="ETO19467.1"/>
    </source>
</evidence>
<dbReference type="Proteomes" id="UP000023152">
    <property type="component" value="Unassembled WGS sequence"/>
</dbReference>
<reference evidence="1 2" key="1">
    <citation type="journal article" date="2013" name="Curr. Biol.">
        <title>The Genome of the Foraminiferan Reticulomyxa filosa.</title>
        <authorList>
            <person name="Glockner G."/>
            <person name="Hulsmann N."/>
            <person name="Schleicher M."/>
            <person name="Noegel A.A."/>
            <person name="Eichinger L."/>
            <person name="Gallinger C."/>
            <person name="Pawlowski J."/>
            <person name="Sierra R."/>
            <person name="Euteneuer U."/>
            <person name="Pillet L."/>
            <person name="Moustafa A."/>
            <person name="Platzer M."/>
            <person name="Groth M."/>
            <person name="Szafranski K."/>
            <person name="Schliwa M."/>
        </authorList>
    </citation>
    <scope>NUCLEOTIDE SEQUENCE [LARGE SCALE GENOMIC DNA]</scope>
</reference>
<sequence>MCSCLSFLTLSPPTFDINQVGLEIMLVNGYSRLKIEKVLDRWGNQCSINIPTDLFGLVFEFCKKLKFCANDSCVTEDVVFWSKTVRGKSTTVVNENLVQFDLPHGYLHTVATGGFVITQWPPKRDGVPIHESEGGQERLERCDIQVLENCSSFSFDMGNTGLNSFKLKHGIKEYDTFQFLGLLDFIEANKNKHICAMACIVLSKVYFDKKKHNDGVHLFHNVNTYCGKIFTNVPDKFVPVVCTRASNQCLVEYFNSDELTFFWLTLVSKKIISPVINRCAKVLCVFMKTKIKVCDSSQQIITTTKKRD</sequence>
<dbReference type="EMBL" id="ASPP01013641">
    <property type="protein sequence ID" value="ETO19467.1"/>
    <property type="molecule type" value="Genomic_DNA"/>
</dbReference>
<keyword evidence="2" id="KW-1185">Reference proteome</keyword>
<evidence type="ECO:0000313" key="2">
    <source>
        <dbReference type="Proteomes" id="UP000023152"/>
    </source>
</evidence>
<accession>X6N2D1</accession>
<comment type="caution">
    <text evidence="1">The sequence shown here is derived from an EMBL/GenBank/DDBJ whole genome shotgun (WGS) entry which is preliminary data.</text>
</comment>
<dbReference type="AlphaFoldDB" id="X6N2D1"/>
<proteinExistence type="predicted"/>
<name>X6N2D1_RETFI</name>
<protein>
    <submittedName>
        <fullName evidence="1">Uncharacterized protein</fullName>
    </submittedName>
</protein>